<comment type="subcellular location">
    <subcellularLocation>
        <location evidence="1">Cell outer membrane</location>
        <topology evidence="1">Multi-pass membrane protein</topology>
    </subcellularLocation>
</comment>
<evidence type="ECO:0000259" key="17">
    <source>
        <dbReference type="Pfam" id="PF10531"/>
    </source>
</evidence>
<keyword evidence="6" id="KW-0812">Transmembrane</keyword>
<evidence type="ECO:0000256" key="1">
    <source>
        <dbReference type="ARBA" id="ARBA00004571"/>
    </source>
</evidence>
<dbReference type="NCBIfam" id="TIGR03028">
    <property type="entry name" value="EpsE"/>
    <property type="match status" value="1"/>
</dbReference>
<dbReference type="GO" id="GO:0015159">
    <property type="term" value="F:polysaccharide transmembrane transporter activity"/>
    <property type="evidence" value="ECO:0007669"/>
    <property type="project" value="InterPro"/>
</dbReference>
<dbReference type="GO" id="GO:0046930">
    <property type="term" value="C:pore complex"/>
    <property type="evidence" value="ECO:0007669"/>
    <property type="project" value="UniProtKB-KW"/>
</dbReference>
<organism evidence="19 20">
    <name type="scientific">Pseudoduganella aquatica</name>
    <dbReference type="NCBI Taxonomy" id="2660641"/>
    <lineage>
        <taxon>Bacteria</taxon>
        <taxon>Pseudomonadati</taxon>
        <taxon>Pseudomonadota</taxon>
        <taxon>Betaproteobacteria</taxon>
        <taxon>Burkholderiales</taxon>
        <taxon>Oxalobacteraceae</taxon>
        <taxon>Telluria group</taxon>
        <taxon>Pseudoduganella</taxon>
    </lineage>
</organism>
<keyword evidence="12" id="KW-0564">Palmitate</keyword>
<keyword evidence="8" id="KW-0625">Polysaccharide transport</keyword>
<comment type="similarity">
    <text evidence="2">Belongs to the BexD/CtrA/VexA family.</text>
</comment>
<protein>
    <submittedName>
        <fullName evidence="19">Polysaccharide export protein EpsE</fullName>
    </submittedName>
</protein>
<feature type="chain" id="PRO_5030614625" evidence="15">
    <location>
        <begin position="26"/>
        <end position="265"/>
    </location>
</feature>
<dbReference type="Proteomes" id="UP000450676">
    <property type="component" value="Unassembled WGS sequence"/>
</dbReference>
<keyword evidence="4" id="KW-1134">Transmembrane beta strand</keyword>
<evidence type="ECO:0000256" key="8">
    <source>
        <dbReference type="ARBA" id="ARBA00023047"/>
    </source>
</evidence>
<dbReference type="InterPro" id="IPR017478">
    <property type="entry name" value="Polysacc_export_EpsE"/>
</dbReference>
<keyword evidence="10" id="KW-0626">Porin</keyword>
<evidence type="ECO:0000256" key="4">
    <source>
        <dbReference type="ARBA" id="ARBA00022452"/>
    </source>
</evidence>
<dbReference type="RefSeq" id="WP_161071804.1">
    <property type="nucleotide sequence ID" value="NZ_CP086370.1"/>
</dbReference>
<evidence type="ECO:0000259" key="16">
    <source>
        <dbReference type="Pfam" id="PF02563"/>
    </source>
</evidence>
<evidence type="ECO:0000256" key="5">
    <source>
        <dbReference type="ARBA" id="ARBA00022597"/>
    </source>
</evidence>
<evidence type="ECO:0000256" key="11">
    <source>
        <dbReference type="ARBA" id="ARBA00023136"/>
    </source>
</evidence>
<dbReference type="EMBL" id="WWCU01000007">
    <property type="protein sequence ID" value="MYN07448.1"/>
    <property type="molecule type" value="Genomic_DNA"/>
</dbReference>
<name>A0A7X4HAW3_9BURK</name>
<keyword evidence="11" id="KW-0472">Membrane</keyword>
<keyword evidence="20" id="KW-1185">Reference proteome</keyword>
<dbReference type="GO" id="GO:0006811">
    <property type="term" value="P:monoatomic ion transport"/>
    <property type="evidence" value="ECO:0007669"/>
    <property type="project" value="UniProtKB-KW"/>
</dbReference>
<dbReference type="PANTHER" id="PTHR33619:SF3">
    <property type="entry name" value="POLYSACCHARIDE EXPORT PROTEIN GFCE-RELATED"/>
    <property type="match status" value="1"/>
</dbReference>
<evidence type="ECO:0000256" key="12">
    <source>
        <dbReference type="ARBA" id="ARBA00023139"/>
    </source>
</evidence>
<evidence type="ECO:0000256" key="10">
    <source>
        <dbReference type="ARBA" id="ARBA00023114"/>
    </source>
</evidence>
<dbReference type="Pfam" id="PF02563">
    <property type="entry name" value="Poly_export"/>
    <property type="match status" value="1"/>
</dbReference>
<evidence type="ECO:0000313" key="20">
    <source>
        <dbReference type="Proteomes" id="UP000450676"/>
    </source>
</evidence>
<keyword evidence="3" id="KW-0813">Transport</keyword>
<feature type="domain" description="Polysaccharide export protein N-terminal" evidence="16">
    <location>
        <begin position="25"/>
        <end position="99"/>
    </location>
</feature>
<dbReference type="AlphaFoldDB" id="A0A7X4HAW3"/>
<dbReference type="InterPro" id="IPR049712">
    <property type="entry name" value="Poly_export"/>
</dbReference>
<accession>A0A7X4HAW3</accession>
<dbReference type="InterPro" id="IPR054765">
    <property type="entry name" value="SLBB_dom"/>
</dbReference>
<proteinExistence type="inferred from homology"/>
<feature type="domain" description="SLBB" evidence="18">
    <location>
        <begin position="105"/>
        <end position="185"/>
    </location>
</feature>
<dbReference type="GO" id="GO:0009279">
    <property type="term" value="C:cell outer membrane"/>
    <property type="evidence" value="ECO:0007669"/>
    <property type="project" value="UniProtKB-SubCell"/>
</dbReference>
<keyword evidence="5" id="KW-0762">Sugar transport</keyword>
<reference evidence="19 20" key="1">
    <citation type="submission" date="2019-12" db="EMBL/GenBank/DDBJ databases">
        <title>Novel species isolated from a subtropical stream in China.</title>
        <authorList>
            <person name="Lu H."/>
        </authorList>
    </citation>
    <scope>NUCLEOTIDE SEQUENCE [LARGE SCALE GENOMIC DNA]</scope>
    <source>
        <strain evidence="19 20">FT127W</strain>
    </source>
</reference>
<evidence type="ECO:0000256" key="13">
    <source>
        <dbReference type="ARBA" id="ARBA00023237"/>
    </source>
</evidence>
<keyword evidence="9" id="KW-0406">Ion transport</keyword>
<evidence type="ECO:0000256" key="2">
    <source>
        <dbReference type="ARBA" id="ARBA00009450"/>
    </source>
</evidence>
<dbReference type="InterPro" id="IPR003715">
    <property type="entry name" value="Poly_export_N"/>
</dbReference>
<gene>
    <name evidence="19" type="primary">epsE</name>
    <name evidence="19" type="ORF">GTP77_08845</name>
</gene>
<evidence type="ECO:0000259" key="18">
    <source>
        <dbReference type="Pfam" id="PF22461"/>
    </source>
</evidence>
<dbReference type="PANTHER" id="PTHR33619">
    <property type="entry name" value="POLYSACCHARIDE EXPORT PROTEIN GFCE-RELATED"/>
    <property type="match status" value="1"/>
</dbReference>
<dbReference type="InterPro" id="IPR019554">
    <property type="entry name" value="Soluble_ligand-bd"/>
</dbReference>
<keyword evidence="14" id="KW-0449">Lipoprotein</keyword>
<dbReference type="Pfam" id="PF22461">
    <property type="entry name" value="SLBB_2"/>
    <property type="match status" value="1"/>
</dbReference>
<evidence type="ECO:0000256" key="9">
    <source>
        <dbReference type="ARBA" id="ARBA00023065"/>
    </source>
</evidence>
<feature type="signal peptide" evidence="15">
    <location>
        <begin position="1"/>
        <end position="25"/>
    </location>
</feature>
<dbReference type="Gene3D" id="3.10.560.10">
    <property type="entry name" value="Outer membrane lipoprotein wza domain like"/>
    <property type="match status" value="2"/>
</dbReference>
<evidence type="ECO:0000256" key="15">
    <source>
        <dbReference type="SAM" id="SignalP"/>
    </source>
</evidence>
<evidence type="ECO:0000313" key="19">
    <source>
        <dbReference type="EMBL" id="MYN07448.1"/>
    </source>
</evidence>
<keyword evidence="13" id="KW-0998">Cell outer membrane</keyword>
<dbReference type="GO" id="GO:0015288">
    <property type="term" value="F:porin activity"/>
    <property type="evidence" value="ECO:0007669"/>
    <property type="project" value="UniProtKB-KW"/>
</dbReference>
<evidence type="ECO:0000256" key="14">
    <source>
        <dbReference type="ARBA" id="ARBA00023288"/>
    </source>
</evidence>
<evidence type="ECO:0000256" key="7">
    <source>
        <dbReference type="ARBA" id="ARBA00022729"/>
    </source>
</evidence>
<comment type="caution">
    <text evidence="19">The sequence shown here is derived from an EMBL/GenBank/DDBJ whole genome shotgun (WGS) entry which is preliminary data.</text>
</comment>
<keyword evidence="7 15" id="KW-0732">Signal</keyword>
<evidence type="ECO:0000256" key="3">
    <source>
        <dbReference type="ARBA" id="ARBA00022448"/>
    </source>
</evidence>
<sequence length="265" mass="28522">MKKLILWLALAASLVMALVLRPAMAADIVLGSGDVLKISVYGSPDLALETRVSDSGGITFPLIGQVALGGLTVPAAEKKIGSLLESGGYVKRAQVNILVTQIQSQQVSVLGQVNRPGRYPVDGKRSLMDMLAQAGGIGPEGGDTVSLIRTRDGKTTREVIDVVQMVQAADFGRDYQLQPNDIIYVERAPRFYIYGEVQHPGAVRLERGMTVLQALSAGGGLTPRGTERGMRIKRKDASGQLQIINVKHDDPVQVDDIVYVKESLF</sequence>
<dbReference type="Gene3D" id="3.30.1950.10">
    <property type="entry name" value="wza like domain"/>
    <property type="match status" value="1"/>
</dbReference>
<dbReference type="Pfam" id="PF10531">
    <property type="entry name" value="SLBB"/>
    <property type="match status" value="1"/>
</dbReference>
<feature type="domain" description="Soluble ligand binding" evidence="17">
    <location>
        <begin position="191"/>
        <end position="240"/>
    </location>
</feature>
<evidence type="ECO:0000256" key="6">
    <source>
        <dbReference type="ARBA" id="ARBA00022692"/>
    </source>
</evidence>